<name>A0AAD4G983_BOLED</name>
<keyword evidence="1" id="KW-0732">Signal</keyword>
<reference evidence="2" key="2">
    <citation type="journal article" date="2020" name="Nat. Commun.">
        <title>Large-scale genome sequencing of mycorrhizal fungi provides insights into the early evolution of symbiotic traits.</title>
        <authorList>
            <person name="Miyauchi S."/>
            <person name="Kiss E."/>
            <person name="Kuo A."/>
            <person name="Drula E."/>
            <person name="Kohler A."/>
            <person name="Sanchez-Garcia M."/>
            <person name="Morin E."/>
            <person name="Andreopoulos B."/>
            <person name="Barry K.W."/>
            <person name="Bonito G."/>
            <person name="Buee M."/>
            <person name="Carver A."/>
            <person name="Chen C."/>
            <person name="Cichocki N."/>
            <person name="Clum A."/>
            <person name="Culley D."/>
            <person name="Crous P.W."/>
            <person name="Fauchery L."/>
            <person name="Girlanda M."/>
            <person name="Hayes R.D."/>
            <person name="Keri Z."/>
            <person name="LaButti K."/>
            <person name="Lipzen A."/>
            <person name="Lombard V."/>
            <person name="Magnuson J."/>
            <person name="Maillard F."/>
            <person name="Murat C."/>
            <person name="Nolan M."/>
            <person name="Ohm R.A."/>
            <person name="Pangilinan J."/>
            <person name="Pereira M.F."/>
            <person name="Perotto S."/>
            <person name="Peter M."/>
            <person name="Pfister S."/>
            <person name="Riley R."/>
            <person name="Sitrit Y."/>
            <person name="Stielow J.B."/>
            <person name="Szollosi G."/>
            <person name="Zifcakova L."/>
            <person name="Stursova M."/>
            <person name="Spatafora J.W."/>
            <person name="Tedersoo L."/>
            <person name="Vaario L.M."/>
            <person name="Yamada A."/>
            <person name="Yan M."/>
            <person name="Wang P."/>
            <person name="Xu J."/>
            <person name="Bruns T."/>
            <person name="Baldrian P."/>
            <person name="Vilgalys R."/>
            <person name="Dunand C."/>
            <person name="Henrissat B."/>
            <person name="Grigoriev I.V."/>
            <person name="Hibbett D."/>
            <person name="Nagy L.G."/>
            <person name="Martin F.M."/>
        </authorList>
    </citation>
    <scope>NUCLEOTIDE SEQUENCE</scope>
    <source>
        <strain evidence="2">BED1</strain>
    </source>
</reference>
<evidence type="ECO:0000313" key="2">
    <source>
        <dbReference type="EMBL" id="KAF8428953.1"/>
    </source>
</evidence>
<reference evidence="2" key="1">
    <citation type="submission" date="2019-10" db="EMBL/GenBank/DDBJ databases">
        <authorList>
            <consortium name="DOE Joint Genome Institute"/>
            <person name="Kuo A."/>
            <person name="Miyauchi S."/>
            <person name="Kiss E."/>
            <person name="Drula E."/>
            <person name="Kohler A."/>
            <person name="Sanchez-Garcia M."/>
            <person name="Andreopoulos B."/>
            <person name="Barry K.W."/>
            <person name="Bonito G."/>
            <person name="Buee M."/>
            <person name="Carver A."/>
            <person name="Chen C."/>
            <person name="Cichocki N."/>
            <person name="Clum A."/>
            <person name="Culley D."/>
            <person name="Crous P.W."/>
            <person name="Fauchery L."/>
            <person name="Girlanda M."/>
            <person name="Hayes R."/>
            <person name="Keri Z."/>
            <person name="LaButti K."/>
            <person name="Lipzen A."/>
            <person name="Lombard V."/>
            <person name="Magnuson J."/>
            <person name="Maillard F."/>
            <person name="Morin E."/>
            <person name="Murat C."/>
            <person name="Nolan M."/>
            <person name="Ohm R."/>
            <person name="Pangilinan J."/>
            <person name="Pereira M."/>
            <person name="Perotto S."/>
            <person name="Peter M."/>
            <person name="Riley R."/>
            <person name="Sitrit Y."/>
            <person name="Stielow B."/>
            <person name="Szollosi G."/>
            <person name="Zifcakova L."/>
            <person name="Stursova M."/>
            <person name="Spatafora J.W."/>
            <person name="Tedersoo L."/>
            <person name="Vaario L.-M."/>
            <person name="Yamada A."/>
            <person name="Yan M."/>
            <person name="Wang P."/>
            <person name="Xu J."/>
            <person name="Bruns T."/>
            <person name="Baldrian P."/>
            <person name="Vilgalys R."/>
            <person name="Henrissat B."/>
            <person name="Grigoriev I.V."/>
            <person name="Hibbett D."/>
            <person name="Nagy L.G."/>
            <person name="Martin F.M."/>
        </authorList>
    </citation>
    <scope>NUCLEOTIDE SEQUENCE</scope>
    <source>
        <strain evidence="2">BED1</strain>
    </source>
</reference>
<feature type="chain" id="PRO_5042267570" description="Secreted protein" evidence="1">
    <location>
        <begin position="18"/>
        <end position="102"/>
    </location>
</feature>
<keyword evidence="3" id="KW-1185">Reference proteome</keyword>
<gene>
    <name evidence="2" type="ORF">L210DRAFT_3116431</name>
</gene>
<sequence length="102" mass="11353">MHLLIGTTISTSSVIHALLLSPSNSTHTCHQTPAKNCEVVCGEARVSGHFVVQLYGLCYYRAICLAVTGRGRRAWRARRASDTTWALRVRSSKTAKNRPHYQ</sequence>
<comment type="caution">
    <text evidence="2">The sequence shown here is derived from an EMBL/GenBank/DDBJ whole genome shotgun (WGS) entry which is preliminary data.</text>
</comment>
<dbReference type="AlphaFoldDB" id="A0AAD4G983"/>
<evidence type="ECO:0000256" key="1">
    <source>
        <dbReference type="SAM" id="SignalP"/>
    </source>
</evidence>
<dbReference type="Proteomes" id="UP001194468">
    <property type="component" value="Unassembled WGS sequence"/>
</dbReference>
<evidence type="ECO:0000313" key="3">
    <source>
        <dbReference type="Proteomes" id="UP001194468"/>
    </source>
</evidence>
<accession>A0AAD4G983</accession>
<dbReference type="EMBL" id="WHUW01000070">
    <property type="protein sequence ID" value="KAF8428953.1"/>
    <property type="molecule type" value="Genomic_DNA"/>
</dbReference>
<proteinExistence type="predicted"/>
<evidence type="ECO:0008006" key="4">
    <source>
        <dbReference type="Google" id="ProtNLM"/>
    </source>
</evidence>
<organism evidence="2 3">
    <name type="scientific">Boletus edulis BED1</name>
    <dbReference type="NCBI Taxonomy" id="1328754"/>
    <lineage>
        <taxon>Eukaryota</taxon>
        <taxon>Fungi</taxon>
        <taxon>Dikarya</taxon>
        <taxon>Basidiomycota</taxon>
        <taxon>Agaricomycotina</taxon>
        <taxon>Agaricomycetes</taxon>
        <taxon>Agaricomycetidae</taxon>
        <taxon>Boletales</taxon>
        <taxon>Boletineae</taxon>
        <taxon>Boletaceae</taxon>
        <taxon>Boletoideae</taxon>
        <taxon>Boletus</taxon>
    </lineage>
</organism>
<protein>
    <recommendedName>
        <fullName evidence="4">Secreted protein</fullName>
    </recommendedName>
</protein>
<feature type="signal peptide" evidence="1">
    <location>
        <begin position="1"/>
        <end position="17"/>
    </location>
</feature>